<reference evidence="2" key="1">
    <citation type="submission" date="2022-07" db="EMBL/GenBank/DDBJ databases">
        <title>Phylogenomic reconstructions and comparative analyses of Kickxellomycotina fungi.</title>
        <authorList>
            <person name="Reynolds N.K."/>
            <person name="Stajich J.E."/>
            <person name="Barry K."/>
            <person name="Grigoriev I.V."/>
            <person name="Crous P."/>
            <person name="Smith M.E."/>
        </authorList>
    </citation>
    <scope>NUCLEOTIDE SEQUENCE</scope>
    <source>
        <strain evidence="2">NBRC 100468</strain>
    </source>
</reference>
<feature type="compositionally biased region" description="Polar residues" evidence="1">
    <location>
        <begin position="25"/>
        <end position="42"/>
    </location>
</feature>
<feature type="compositionally biased region" description="Polar residues" evidence="1">
    <location>
        <begin position="224"/>
        <end position="244"/>
    </location>
</feature>
<feature type="compositionally biased region" description="Basic and acidic residues" evidence="1">
    <location>
        <begin position="274"/>
        <end position="283"/>
    </location>
</feature>
<comment type="caution">
    <text evidence="2">The sequence shown here is derived from an EMBL/GenBank/DDBJ whole genome shotgun (WGS) entry which is preliminary data.</text>
</comment>
<feature type="compositionally biased region" description="Polar residues" evidence="1">
    <location>
        <begin position="114"/>
        <end position="125"/>
    </location>
</feature>
<feature type="compositionally biased region" description="Polar residues" evidence="1">
    <location>
        <begin position="52"/>
        <end position="63"/>
    </location>
</feature>
<evidence type="ECO:0000256" key="1">
    <source>
        <dbReference type="SAM" id="MobiDB-lite"/>
    </source>
</evidence>
<gene>
    <name evidence="2" type="ORF">H4219_003487</name>
</gene>
<feature type="region of interest" description="Disordered" evidence="1">
    <location>
        <begin position="197"/>
        <end position="304"/>
    </location>
</feature>
<evidence type="ECO:0000313" key="2">
    <source>
        <dbReference type="EMBL" id="KAJ1916962.1"/>
    </source>
</evidence>
<feature type="region of interest" description="Disordered" evidence="1">
    <location>
        <begin position="327"/>
        <end position="367"/>
    </location>
</feature>
<feature type="region of interest" description="Disordered" evidence="1">
    <location>
        <begin position="23"/>
        <end position="78"/>
    </location>
</feature>
<feature type="compositionally biased region" description="Polar residues" evidence="1">
    <location>
        <begin position="207"/>
        <end position="216"/>
    </location>
</feature>
<sequence length="648" mass="71125">MEANRREDMARKENELRQKLASFKAINTNGGRFNRSNPFTKTDQSRGPMPSGNASPLTPNSSIPVMKDGRSGTKSPVHSLPILRKSANVENMHNAINTGVYNAAASGSPKPRNGASSSSMNINDGRSQHDGGALEKLLPLLTQTITNLQKSSSSGSQVVALISGILIGAGLGTNSIDSLKLLETLAPDMGALRGITNMGRDNGKISGISSTGSLAGSQEEGEMTSPTNSRSASPFGSKDPNTPSRRPRSTDFFEDTALAEKRRRFSIAGNTNGDIERTEKEKFTNNNNNNNHTGNTDSHSGWAVSPIKQHNKSTSVSGQFIHPDRQGLQHTARSPMSPKPATNLGSPNIHKGNRGPSDFRSPSSDNSPCGIIDSFGNQVSIKELTSVFTQSFVFVPYQDLSLAFKFIYNVDLWTKAQESTLLPARQFVSSTQELAAREAMDRYENTRYMLYVPYVMNNDVFKHRNPGKSHFGIKKATASSMLFINMVSLILAPIAHLDGDLVADAYKFCYKKNLLPVLVEDTLSGTTVQFNDNAADRDKLWGATVWWLEEIANLFFGWAEQGDSHMLNKAKSIITATGRQENQLFSRLKGLQLERLFIFLPLLLEGINKNPKEMSKLRRLSDHLKSQSKFWPNKNKFGGAHFSPKRGV</sequence>
<accession>A0A9W8A013</accession>
<evidence type="ECO:0000313" key="3">
    <source>
        <dbReference type="Proteomes" id="UP001150538"/>
    </source>
</evidence>
<dbReference type="EMBL" id="JANBPU010000085">
    <property type="protein sequence ID" value="KAJ1916962.1"/>
    <property type="molecule type" value="Genomic_DNA"/>
</dbReference>
<feature type="region of interest" description="Disordered" evidence="1">
    <location>
        <begin position="102"/>
        <end position="131"/>
    </location>
</feature>
<dbReference type="Proteomes" id="UP001150538">
    <property type="component" value="Unassembled WGS sequence"/>
</dbReference>
<organism evidence="2 3">
    <name type="scientific">Mycoemilia scoparia</name>
    <dbReference type="NCBI Taxonomy" id="417184"/>
    <lineage>
        <taxon>Eukaryota</taxon>
        <taxon>Fungi</taxon>
        <taxon>Fungi incertae sedis</taxon>
        <taxon>Zoopagomycota</taxon>
        <taxon>Kickxellomycotina</taxon>
        <taxon>Kickxellomycetes</taxon>
        <taxon>Kickxellales</taxon>
        <taxon>Kickxellaceae</taxon>
        <taxon>Mycoemilia</taxon>
    </lineage>
</organism>
<protein>
    <submittedName>
        <fullName evidence="2">Uncharacterized protein</fullName>
    </submittedName>
</protein>
<proteinExistence type="predicted"/>
<dbReference type="OrthoDB" id="10610632at2759"/>
<name>A0A9W8A013_9FUNG</name>
<dbReference type="AlphaFoldDB" id="A0A9W8A013"/>
<keyword evidence="3" id="KW-1185">Reference proteome</keyword>